<name>A0ACD1IJ13_9EURO</name>
<evidence type="ECO:0000313" key="2">
    <source>
        <dbReference type="Proteomes" id="UP000249748"/>
    </source>
</evidence>
<proteinExistence type="predicted"/>
<keyword evidence="2" id="KW-1185">Reference proteome</keyword>
<protein>
    <submittedName>
        <fullName evidence="1">Uncharacterized protein</fullName>
    </submittedName>
</protein>
<accession>A0ACD1IJ13</accession>
<organism evidence="1 2">
    <name type="scientific">Aspergillus costaricaensis CBS 115574</name>
    <dbReference type="NCBI Taxonomy" id="1448317"/>
    <lineage>
        <taxon>Eukaryota</taxon>
        <taxon>Fungi</taxon>
        <taxon>Dikarya</taxon>
        <taxon>Ascomycota</taxon>
        <taxon>Pezizomycotina</taxon>
        <taxon>Eurotiomycetes</taxon>
        <taxon>Eurotiomycetidae</taxon>
        <taxon>Eurotiales</taxon>
        <taxon>Aspergillaceae</taxon>
        <taxon>Aspergillus</taxon>
        <taxon>Aspergillus subgen. Circumdati</taxon>
    </lineage>
</organism>
<dbReference type="Proteomes" id="UP000249748">
    <property type="component" value="Unassembled WGS sequence"/>
</dbReference>
<reference evidence="1" key="1">
    <citation type="submission" date="2018-02" db="EMBL/GenBank/DDBJ databases">
        <title>The genomes of Aspergillus section Nigri reveals drivers in fungal speciation.</title>
        <authorList>
            <consortium name="DOE Joint Genome Institute"/>
            <person name="Vesth T.C."/>
            <person name="Nybo J."/>
            <person name="Theobald S."/>
            <person name="Brandl J."/>
            <person name="Frisvad J.C."/>
            <person name="Nielsen K.F."/>
            <person name="Lyhne E.K."/>
            <person name="Kogle M.E."/>
            <person name="Kuo A."/>
            <person name="Riley R."/>
            <person name="Clum A."/>
            <person name="Nolan M."/>
            <person name="Lipzen A."/>
            <person name="Salamov A."/>
            <person name="Henrissat B."/>
            <person name="Wiebenga A."/>
            <person name="De vries R.P."/>
            <person name="Grigoriev I.V."/>
            <person name="Mortensen U.H."/>
            <person name="Andersen M.R."/>
            <person name="Baker S.E."/>
        </authorList>
    </citation>
    <scope>NUCLEOTIDE SEQUENCE</scope>
    <source>
        <strain evidence="1">CBS 115574</strain>
    </source>
</reference>
<sequence>MGKPSRHATDGRDPLRTSGYQVPRRKNNVPGCRRNTFHKRSTIYKDPSHPIWQSIVTPASSSVQSTSSPSHLPEKLIGLFYYLYFYLLHPA</sequence>
<evidence type="ECO:0000313" key="1">
    <source>
        <dbReference type="EMBL" id="RAK89782.1"/>
    </source>
</evidence>
<gene>
    <name evidence="1" type="ORF">BO79DRAFT_208551</name>
</gene>
<dbReference type="EMBL" id="KZ824546">
    <property type="protein sequence ID" value="RAK89782.1"/>
    <property type="molecule type" value="Genomic_DNA"/>
</dbReference>